<dbReference type="HAMAP" id="MF_00115">
    <property type="entry name" value="MscL"/>
    <property type="match status" value="1"/>
</dbReference>
<reference evidence="12 13" key="1">
    <citation type="submission" date="2018-03" db="EMBL/GenBank/DDBJ databases">
        <title>Genomic Encyclopedia of Archaeal and Bacterial Type Strains, Phase II (KMG-II): from individual species to whole genera.</title>
        <authorList>
            <person name="Goeker M."/>
        </authorList>
    </citation>
    <scope>NUCLEOTIDE SEQUENCE [LARGE SCALE GENOMIC DNA]</scope>
    <source>
        <strain evidence="12 13">DSM 27929</strain>
    </source>
</reference>
<accession>A0A2T0WVL4</accession>
<dbReference type="InterPro" id="IPR036019">
    <property type="entry name" value="MscL_channel"/>
</dbReference>
<dbReference type="InterPro" id="IPR037673">
    <property type="entry name" value="MSC/AndL"/>
</dbReference>
<evidence type="ECO:0000256" key="2">
    <source>
        <dbReference type="ARBA" id="ARBA00007254"/>
    </source>
</evidence>
<dbReference type="InterPro" id="IPR019823">
    <property type="entry name" value="Mechanosensitive_channel_CS"/>
</dbReference>
<name>A0A2T0WVL4_9BACT</name>
<dbReference type="PANTHER" id="PTHR30266:SF2">
    <property type="entry name" value="LARGE-CONDUCTANCE MECHANOSENSITIVE CHANNEL"/>
    <property type="match status" value="1"/>
</dbReference>
<evidence type="ECO:0000256" key="11">
    <source>
        <dbReference type="HAMAP-Rule" id="MF_00115"/>
    </source>
</evidence>
<evidence type="ECO:0000256" key="1">
    <source>
        <dbReference type="ARBA" id="ARBA00004651"/>
    </source>
</evidence>
<proteinExistence type="inferred from homology"/>
<dbReference type="PROSITE" id="PS01327">
    <property type="entry name" value="MSCL"/>
    <property type="match status" value="1"/>
</dbReference>
<keyword evidence="8 11" id="KW-0406">Ion transport</keyword>
<keyword evidence="6 11" id="KW-0812">Transmembrane</keyword>
<keyword evidence="7 11" id="KW-1133">Transmembrane helix</keyword>
<organism evidence="12 13">
    <name type="scientific">Mongoliibacter ruber</name>
    <dbReference type="NCBI Taxonomy" id="1750599"/>
    <lineage>
        <taxon>Bacteria</taxon>
        <taxon>Pseudomonadati</taxon>
        <taxon>Bacteroidota</taxon>
        <taxon>Cytophagia</taxon>
        <taxon>Cytophagales</taxon>
        <taxon>Cyclobacteriaceae</taxon>
        <taxon>Mongoliibacter</taxon>
    </lineage>
</organism>
<dbReference type="RefSeq" id="WP_106131959.1">
    <property type="nucleotide sequence ID" value="NZ_PVTR01000001.1"/>
</dbReference>
<dbReference type="Proteomes" id="UP000238157">
    <property type="component" value="Unassembled WGS sequence"/>
</dbReference>
<dbReference type="Gene3D" id="1.10.1200.120">
    <property type="entry name" value="Large-conductance mechanosensitive channel, MscL, domain 1"/>
    <property type="match status" value="1"/>
</dbReference>
<evidence type="ECO:0000256" key="10">
    <source>
        <dbReference type="ARBA" id="ARBA00023303"/>
    </source>
</evidence>
<dbReference type="GO" id="GO:0008381">
    <property type="term" value="F:mechanosensitive monoatomic ion channel activity"/>
    <property type="evidence" value="ECO:0007669"/>
    <property type="project" value="UniProtKB-UniRule"/>
</dbReference>
<keyword evidence="9 11" id="KW-0472">Membrane</keyword>
<dbReference type="NCBIfam" id="NF010557">
    <property type="entry name" value="PRK13952.1"/>
    <property type="match status" value="1"/>
</dbReference>
<evidence type="ECO:0000256" key="3">
    <source>
        <dbReference type="ARBA" id="ARBA00011255"/>
    </source>
</evidence>
<dbReference type="PRINTS" id="PR01264">
    <property type="entry name" value="MECHCHANNEL"/>
</dbReference>
<evidence type="ECO:0000256" key="8">
    <source>
        <dbReference type="ARBA" id="ARBA00023065"/>
    </source>
</evidence>
<evidence type="ECO:0000256" key="6">
    <source>
        <dbReference type="ARBA" id="ARBA00022692"/>
    </source>
</evidence>
<sequence length="137" mass="14929">MSLIKEFKEFAMRGNVVDLAVAVVIGGAFGRIVTSFVNDIIMPPIGIALGGVDFKDLGYVLRDAYISEGGEEMAPVTLSYGNFIQNVVDFVIIAFVIFMVIQGINRLKKKKEEAPAAPAAPPKSEVLLEEIRDLLKK</sequence>
<dbReference type="GO" id="GO:0005886">
    <property type="term" value="C:plasma membrane"/>
    <property type="evidence" value="ECO:0007669"/>
    <property type="project" value="UniProtKB-SubCell"/>
</dbReference>
<dbReference type="OrthoDB" id="9810350at2"/>
<evidence type="ECO:0000313" key="13">
    <source>
        <dbReference type="Proteomes" id="UP000238157"/>
    </source>
</evidence>
<dbReference type="AlphaFoldDB" id="A0A2T0WVL4"/>
<keyword evidence="10 11" id="KW-0407">Ion channel</keyword>
<comment type="subcellular location">
    <subcellularLocation>
        <location evidence="1 11">Cell membrane</location>
        <topology evidence="1 11">Multi-pass membrane protein</topology>
    </subcellularLocation>
</comment>
<feature type="transmembrane region" description="Helical" evidence="11">
    <location>
        <begin position="83"/>
        <end position="101"/>
    </location>
</feature>
<dbReference type="FunFam" id="1.10.1200.120:FF:000001">
    <property type="entry name" value="Large-conductance mechanosensitive channel"/>
    <property type="match status" value="1"/>
</dbReference>
<dbReference type="NCBIfam" id="TIGR00220">
    <property type="entry name" value="mscL"/>
    <property type="match status" value="1"/>
</dbReference>
<evidence type="ECO:0000256" key="4">
    <source>
        <dbReference type="ARBA" id="ARBA00022448"/>
    </source>
</evidence>
<comment type="similarity">
    <text evidence="2 11">Belongs to the MscL family.</text>
</comment>
<keyword evidence="4 11" id="KW-0813">Transport</keyword>
<keyword evidence="13" id="KW-1185">Reference proteome</keyword>
<comment type="subunit">
    <text evidence="3 11">Homopentamer.</text>
</comment>
<keyword evidence="5 11" id="KW-1003">Cell membrane</keyword>
<dbReference type="Pfam" id="PF01741">
    <property type="entry name" value="MscL"/>
    <property type="match status" value="1"/>
</dbReference>
<dbReference type="NCBIfam" id="NF001843">
    <property type="entry name" value="PRK00567.1-4"/>
    <property type="match status" value="1"/>
</dbReference>
<dbReference type="SUPFAM" id="SSF81330">
    <property type="entry name" value="Gated mechanosensitive channel"/>
    <property type="match status" value="1"/>
</dbReference>
<evidence type="ECO:0000256" key="5">
    <source>
        <dbReference type="ARBA" id="ARBA00022475"/>
    </source>
</evidence>
<dbReference type="PANTHER" id="PTHR30266">
    <property type="entry name" value="MECHANOSENSITIVE CHANNEL MSCL"/>
    <property type="match status" value="1"/>
</dbReference>
<gene>
    <name evidence="11" type="primary">mscL</name>
    <name evidence="12" type="ORF">CLW00_101406</name>
</gene>
<evidence type="ECO:0000256" key="9">
    <source>
        <dbReference type="ARBA" id="ARBA00023136"/>
    </source>
</evidence>
<protein>
    <recommendedName>
        <fullName evidence="11">Large-conductance mechanosensitive channel</fullName>
    </recommendedName>
</protein>
<dbReference type="EMBL" id="PVTR01000001">
    <property type="protein sequence ID" value="PRY90741.1"/>
    <property type="molecule type" value="Genomic_DNA"/>
</dbReference>
<feature type="transmembrane region" description="Helical" evidence="11">
    <location>
        <begin position="12"/>
        <end position="33"/>
    </location>
</feature>
<evidence type="ECO:0000313" key="12">
    <source>
        <dbReference type="EMBL" id="PRY90741.1"/>
    </source>
</evidence>
<dbReference type="InterPro" id="IPR001185">
    <property type="entry name" value="MS_channel"/>
</dbReference>
<comment type="function">
    <text evidence="11">Channel that opens in response to stretch forces in the membrane lipid bilayer. May participate in the regulation of osmotic pressure changes within the cell.</text>
</comment>
<evidence type="ECO:0000256" key="7">
    <source>
        <dbReference type="ARBA" id="ARBA00022989"/>
    </source>
</evidence>
<comment type="caution">
    <text evidence="12">The sequence shown here is derived from an EMBL/GenBank/DDBJ whole genome shotgun (WGS) entry which is preliminary data.</text>
</comment>